<dbReference type="Gene3D" id="3.60.15.10">
    <property type="entry name" value="Ribonuclease Z/Hydroxyacylglutathione hydrolase-like"/>
    <property type="match status" value="1"/>
</dbReference>
<protein>
    <submittedName>
        <fullName evidence="2">MBL fold metallo-hydrolase</fullName>
    </submittedName>
</protein>
<comment type="caution">
    <text evidence="2">The sequence shown here is derived from an EMBL/GenBank/DDBJ whole genome shotgun (WGS) entry which is preliminary data.</text>
</comment>
<dbReference type="InterPro" id="IPR036866">
    <property type="entry name" value="RibonucZ/Hydroxyglut_hydro"/>
</dbReference>
<dbReference type="InterPro" id="IPR052533">
    <property type="entry name" value="WalJ/YycJ-like"/>
</dbReference>
<proteinExistence type="predicted"/>
<dbReference type="SUPFAM" id="SSF56281">
    <property type="entry name" value="Metallo-hydrolase/oxidoreductase"/>
    <property type="match status" value="1"/>
</dbReference>
<evidence type="ECO:0000259" key="1">
    <source>
        <dbReference type="SMART" id="SM00849"/>
    </source>
</evidence>
<dbReference type="PANTHER" id="PTHR47619">
    <property type="entry name" value="METALLO-HYDROLASE YYCJ-RELATED"/>
    <property type="match status" value="1"/>
</dbReference>
<accession>A0A932FXD8</accession>
<dbReference type="Proteomes" id="UP000769766">
    <property type="component" value="Unassembled WGS sequence"/>
</dbReference>
<feature type="domain" description="Metallo-beta-lactamase" evidence="1">
    <location>
        <begin position="17"/>
        <end position="195"/>
    </location>
</feature>
<reference evidence="2" key="1">
    <citation type="submission" date="2020-07" db="EMBL/GenBank/DDBJ databases">
        <title>Huge and variable diversity of episymbiotic CPR bacteria and DPANN archaea in groundwater ecosystems.</title>
        <authorList>
            <person name="He C.Y."/>
            <person name="Keren R."/>
            <person name="Whittaker M."/>
            <person name="Farag I.F."/>
            <person name="Doudna J."/>
            <person name="Cate J.H.D."/>
            <person name="Banfield J.F."/>
        </authorList>
    </citation>
    <scope>NUCLEOTIDE SEQUENCE</scope>
    <source>
        <strain evidence="2">NC_groundwater_672_Ag_B-0.1um_62_36</strain>
    </source>
</reference>
<dbReference type="EMBL" id="JACPRF010000316">
    <property type="protein sequence ID" value="MBI2877272.1"/>
    <property type="molecule type" value="Genomic_DNA"/>
</dbReference>
<gene>
    <name evidence="2" type="ORF">HYY20_10355</name>
</gene>
<organism evidence="2 3">
    <name type="scientific">Tectimicrobiota bacterium</name>
    <dbReference type="NCBI Taxonomy" id="2528274"/>
    <lineage>
        <taxon>Bacteria</taxon>
        <taxon>Pseudomonadati</taxon>
        <taxon>Nitrospinota/Tectimicrobiota group</taxon>
        <taxon>Candidatus Tectimicrobiota</taxon>
    </lineage>
</organism>
<dbReference type="InterPro" id="IPR001279">
    <property type="entry name" value="Metallo-B-lactamas"/>
</dbReference>
<name>A0A932FXD8_UNCTE</name>
<evidence type="ECO:0000313" key="2">
    <source>
        <dbReference type="EMBL" id="MBI2877272.1"/>
    </source>
</evidence>
<dbReference type="SMART" id="SM00849">
    <property type="entry name" value="Lactamase_B"/>
    <property type="match status" value="1"/>
</dbReference>
<dbReference type="AlphaFoldDB" id="A0A932FXD8"/>
<dbReference type="Pfam" id="PF12706">
    <property type="entry name" value="Lactamase_B_2"/>
    <property type="match status" value="1"/>
</dbReference>
<dbReference type="PANTHER" id="PTHR47619:SF1">
    <property type="entry name" value="EXODEOXYRIBONUCLEASE WALJ"/>
    <property type="match status" value="1"/>
</dbReference>
<evidence type="ECO:0000313" key="3">
    <source>
        <dbReference type="Proteomes" id="UP000769766"/>
    </source>
</evidence>
<sequence length="260" mass="28552">MGGRLILKLCVLASGSSGNAIYLESPHIKLLIDAGLSGRELNERLRGLGLGLAKIGAVLISHEHSDHLQGAGALGRRYRIPLYLNAGTHRQTGEKLKGVKEIRHFTTGQAFPLEDLWIEPFSVPHDAADPVGFNFYQGDRKLSVALDLGYPTRLIRERMKGAQLIVLESNHDVEMLMKGPYPWPLKQRILGKMGHLSNRDSSSFLADLLHAELSHVVLAHLSQTNNRPELARDSALATLQGQGAALHVARQDTPTEMIAF</sequence>